<dbReference type="InterPro" id="IPR000524">
    <property type="entry name" value="Tscrpt_reg_HTH_GntR"/>
</dbReference>
<evidence type="ECO:0000259" key="4">
    <source>
        <dbReference type="PROSITE" id="PS50949"/>
    </source>
</evidence>
<evidence type="ECO:0000256" key="2">
    <source>
        <dbReference type="ARBA" id="ARBA00023125"/>
    </source>
</evidence>
<organism evidence="5 6">
    <name type="scientific">Oceanispirochaeta crateris</name>
    <dbReference type="NCBI Taxonomy" id="2518645"/>
    <lineage>
        <taxon>Bacteria</taxon>
        <taxon>Pseudomonadati</taxon>
        <taxon>Spirochaetota</taxon>
        <taxon>Spirochaetia</taxon>
        <taxon>Spirochaetales</taxon>
        <taxon>Spirochaetaceae</taxon>
        <taxon>Oceanispirochaeta</taxon>
    </lineage>
</organism>
<dbReference type="SUPFAM" id="SSF46785">
    <property type="entry name" value="Winged helix' DNA-binding domain"/>
    <property type="match status" value="1"/>
</dbReference>
<dbReference type="SMART" id="SM00345">
    <property type="entry name" value="HTH_GNTR"/>
    <property type="match status" value="1"/>
</dbReference>
<keyword evidence="3" id="KW-0804">Transcription</keyword>
<dbReference type="Gene3D" id="1.10.10.10">
    <property type="entry name" value="Winged helix-like DNA-binding domain superfamily/Winged helix DNA-binding domain"/>
    <property type="match status" value="1"/>
</dbReference>
<dbReference type="CDD" id="cd07377">
    <property type="entry name" value="WHTH_GntR"/>
    <property type="match status" value="1"/>
</dbReference>
<keyword evidence="6" id="KW-1185">Reference proteome</keyword>
<dbReference type="Pfam" id="PF00392">
    <property type="entry name" value="GntR"/>
    <property type="match status" value="1"/>
</dbReference>
<dbReference type="EMBL" id="CP036150">
    <property type="protein sequence ID" value="QEN09408.1"/>
    <property type="molecule type" value="Genomic_DNA"/>
</dbReference>
<proteinExistence type="predicted"/>
<dbReference type="GO" id="GO:0003700">
    <property type="term" value="F:DNA-binding transcription factor activity"/>
    <property type="evidence" value="ECO:0007669"/>
    <property type="project" value="InterPro"/>
</dbReference>
<dbReference type="RefSeq" id="WP_149487483.1">
    <property type="nucleotide sequence ID" value="NZ_CP036150.1"/>
</dbReference>
<evidence type="ECO:0000313" key="5">
    <source>
        <dbReference type="EMBL" id="QEN09408.1"/>
    </source>
</evidence>
<dbReference type="Gene3D" id="1.10.287.100">
    <property type="match status" value="1"/>
</dbReference>
<sequence length="127" mass="15000">MEFKERKSIYVQIADYFSDNILKGVWQKEDRIPSVREMAVQLEVNPNTVMRAYAHLQEAGVIYNKRGIGYFVSPGAVKELKAMKKEDFMKQTLPEFYRMITLLDINIQELTEGYEKFLKDEVYEEEC</sequence>
<evidence type="ECO:0000256" key="3">
    <source>
        <dbReference type="ARBA" id="ARBA00023163"/>
    </source>
</evidence>
<accession>A0A5C1QPX7</accession>
<dbReference type="PANTHER" id="PTHR38445">
    <property type="entry name" value="HTH-TYPE TRANSCRIPTIONAL REPRESSOR YTRA"/>
    <property type="match status" value="1"/>
</dbReference>
<dbReference type="PROSITE" id="PS50949">
    <property type="entry name" value="HTH_GNTR"/>
    <property type="match status" value="1"/>
</dbReference>
<feature type="domain" description="HTH gntR-type" evidence="4">
    <location>
        <begin position="7"/>
        <end position="75"/>
    </location>
</feature>
<keyword evidence="2" id="KW-0238">DNA-binding</keyword>
<dbReference type="PANTHER" id="PTHR38445:SF10">
    <property type="entry name" value="GNTR-FAMILY TRANSCRIPTIONAL REGULATOR"/>
    <property type="match status" value="1"/>
</dbReference>
<dbReference type="AlphaFoldDB" id="A0A5C1QPX7"/>
<dbReference type="InterPro" id="IPR036388">
    <property type="entry name" value="WH-like_DNA-bd_sf"/>
</dbReference>
<dbReference type="GO" id="GO:0003677">
    <property type="term" value="F:DNA binding"/>
    <property type="evidence" value="ECO:0007669"/>
    <property type="project" value="UniProtKB-KW"/>
</dbReference>
<gene>
    <name evidence="5" type="ORF">EXM22_16005</name>
</gene>
<reference evidence="5 6" key="1">
    <citation type="submission" date="2019-02" db="EMBL/GenBank/DDBJ databases">
        <title>Complete Genome Sequence and Methylome Analysis of free living Spirochaetas.</title>
        <authorList>
            <person name="Fomenkov A."/>
            <person name="Dubinina G."/>
            <person name="Leshcheva N."/>
            <person name="Mikheeva N."/>
            <person name="Grabovich M."/>
            <person name="Vincze T."/>
            <person name="Roberts R.J."/>
        </authorList>
    </citation>
    <scope>NUCLEOTIDE SEQUENCE [LARGE SCALE GENOMIC DNA]</scope>
    <source>
        <strain evidence="5 6">K2</strain>
    </source>
</reference>
<name>A0A5C1QPX7_9SPIO</name>
<protein>
    <submittedName>
        <fullName evidence="5">GntR family transcriptional regulator</fullName>
    </submittedName>
</protein>
<keyword evidence="1" id="KW-0805">Transcription regulation</keyword>
<evidence type="ECO:0000256" key="1">
    <source>
        <dbReference type="ARBA" id="ARBA00023015"/>
    </source>
</evidence>
<dbReference type="KEGG" id="ock:EXM22_16005"/>
<dbReference type="InterPro" id="IPR036390">
    <property type="entry name" value="WH_DNA-bd_sf"/>
</dbReference>
<dbReference type="OrthoDB" id="362473at2"/>
<evidence type="ECO:0000313" key="6">
    <source>
        <dbReference type="Proteomes" id="UP000324209"/>
    </source>
</evidence>
<dbReference type="Proteomes" id="UP000324209">
    <property type="component" value="Chromosome"/>
</dbReference>